<dbReference type="Pfam" id="PF00059">
    <property type="entry name" value="Lectin_C"/>
    <property type="match status" value="2"/>
</dbReference>
<dbReference type="PANTHER" id="PTHR45784:SF8">
    <property type="entry name" value="C-TYPE MANNOSE RECEPTOR 2-RELATED"/>
    <property type="match status" value="1"/>
</dbReference>
<dbReference type="Ensembl" id="ENSPNAT00000059343.1">
    <property type="protein sequence ID" value="ENSPNAP00000046984.1"/>
    <property type="gene ID" value="ENSPNAG00000033358.1"/>
</dbReference>
<dbReference type="InterPro" id="IPR016187">
    <property type="entry name" value="CTDL_fold"/>
</dbReference>
<dbReference type="SUPFAM" id="SSF56436">
    <property type="entry name" value="C-type lectin-like"/>
    <property type="match status" value="2"/>
</dbReference>
<evidence type="ECO:0000313" key="2">
    <source>
        <dbReference type="Ensembl" id="ENSPNAP00000046984.1"/>
    </source>
</evidence>
<keyword evidence="3" id="KW-1185">Reference proteome</keyword>
<feature type="domain" description="C-type lectin" evidence="1">
    <location>
        <begin position="151"/>
        <end position="259"/>
    </location>
</feature>
<dbReference type="InterPro" id="IPR016186">
    <property type="entry name" value="C-type_lectin-like/link_sf"/>
</dbReference>
<evidence type="ECO:0000259" key="1">
    <source>
        <dbReference type="PROSITE" id="PS50041"/>
    </source>
</evidence>
<dbReference type="Gene3D" id="3.10.100.10">
    <property type="entry name" value="Mannose-Binding Protein A, subunit A"/>
    <property type="match status" value="2"/>
</dbReference>
<dbReference type="PROSITE" id="PS50041">
    <property type="entry name" value="C_TYPE_LECTIN_2"/>
    <property type="match status" value="2"/>
</dbReference>
<dbReference type="Proteomes" id="UP001501920">
    <property type="component" value="Chromosome 6"/>
</dbReference>
<dbReference type="PANTHER" id="PTHR45784">
    <property type="entry name" value="C-TYPE LECTIN DOMAIN FAMILY 20 MEMBER A-RELATED"/>
    <property type="match status" value="1"/>
</dbReference>
<dbReference type="AlphaFoldDB" id="A0AAR2J9T4"/>
<sequence>MKSIGTLFLIMGFYGSTSYVIKTYIFVSQKMNWNEAQQYCRLHYDDLSTISNLDENNSLLGAKAISCNEGLFQAECHFGKWIGLFTDSAVWKWSGEQDSTFRMWAEGEPSKSGMLSCAYHDLRNGEWYAASCSMNLTFICMEESTNPQLILVKQNKTWEDALNYCRSYYTDLASLQSEEENHWAAMKSQIAEIEHMWIGLHYVAKYWIWMNGYALEYQAWSEDGHTKCPASSHRCGALETEEKTWNPRDCEEKLNFLCLKKSK</sequence>
<organism evidence="2 3">
    <name type="scientific">Pygocentrus nattereri</name>
    <name type="common">Red-bellied piranha</name>
    <dbReference type="NCBI Taxonomy" id="42514"/>
    <lineage>
        <taxon>Eukaryota</taxon>
        <taxon>Metazoa</taxon>
        <taxon>Chordata</taxon>
        <taxon>Craniata</taxon>
        <taxon>Vertebrata</taxon>
        <taxon>Euteleostomi</taxon>
        <taxon>Actinopterygii</taxon>
        <taxon>Neopterygii</taxon>
        <taxon>Teleostei</taxon>
        <taxon>Ostariophysi</taxon>
        <taxon>Characiformes</taxon>
        <taxon>Characoidei</taxon>
        <taxon>Pygocentrus</taxon>
    </lineage>
</organism>
<dbReference type="CDD" id="cd00037">
    <property type="entry name" value="CLECT"/>
    <property type="match status" value="1"/>
</dbReference>
<reference evidence="2" key="3">
    <citation type="submission" date="2025-09" db="UniProtKB">
        <authorList>
            <consortium name="Ensembl"/>
        </authorList>
    </citation>
    <scope>IDENTIFICATION</scope>
</reference>
<proteinExistence type="predicted"/>
<protein>
    <recommendedName>
        <fullName evidence="1">C-type lectin domain-containing protein</fullName>
    </recommendedName>
</protein>
<reference evidence="2 3" key="1">
    <citation type="submission" date="2020-10" db="EMBL/GenBank/DDBJ databases">
        <title>Pygocentrus nattereri (red-bellied piranha) genome, fPygNat1, primary haplotype.</title>
        <authorList>
            <person name="Myers G."/>
            <person name="Meyer A."/>
            <person name="Karagic N."/>
            <person name="Pippel M."/>
            <person name="Winkler S."/>
            <person name="Tracey A."/>
            <person name="Wood J."/>
            <person name="Formenti G."/>
            <person name="Howe K."/>
            <person name="Fedrigo O."/>
            <person name="Jarvis E.D."/>
        </authorList>
    </citation>
    <scope>NUCLEOTIDE SEQUENCE [LARGE SCALE GENOMIC DNA]</scope>
</reference>
<dbReference type="GeneTree" id="ENSGT00940000163460"/>
<name>A0AAR2J9T4_PYGNA</name>
<evidence type="ECO:0000313" key="3">
    <source>
        <dbReference type="Proteomes" id="UP001501920"/>
    </source>
</evidence>
<dbReference type="SMART" id="SM00034">
    <property type="entry name" value="CLECT"/>
    <property type="match status" value="2"/>
</dbReference>
<dbReference type="InterPro" id="IPR001304">
    <property type="entry name" value="C-type_lectin-like"/>
</dbReference>
<reference evidence="2" key="2">
    <citation type="submission" date="2025-08" db="UniProtKB">
        <authorList>
            <consortium name="Ensembl"/>
        </authorList>
    </citation>
    <scope>IDENTIFICATION</scope>
</reference>
<accession>A0AAR2J9T4</accession>
<feature type="domain" description="C-type lectin" evidence="1">
    <location>
        <begin position="19"/>
        <end position="141"/>
    </location>
</feature>